<dbReference type="GeneTree" id="ENSGT00940000153417"/>
<dbReference type="GO" id="GO:0030992">
    <property type="term" value="C:intraciliary transport particle B"/>
    <property type="evidence" value="ECO:0007669"/>
    <property type="project" value="TreeGrafter"/>
</dbReference>
<evidence type="ECO:0000256" key="5">
    <source>
        <dbReference type="ARBA" id="ARBA00023273"/>
    </source>
</evidence>
<keyword evidence="4" id="KW-0969">Cilium</keyword>
<evidence type="ECO:0000313" key="6">
    <source>
        <dbReference type="Ensembl" id="ENSLLTP00000004079.1"/>
    </source>
</evidence>
<comment type="subcellular location">
    <subcellularLocation>
        <location evidence="1">Cell projection</location>
        <location evidence="1">Cilium</location>
    </subcellularLocation>
</comment>
<dbReference type="GO" id="GO:0036064">
    <property type="term" value="C:ciliary basal body"/>
    <property type="evidence" value="ECO:0007669"/>
    <property type="project" value="TreeGrafter"/>
</dbReference>
<dbReference type="GO" id="GO:0042073">
    <property type="term" value="P:intraciliary transport"/>
    <property type="evidence" value="ECO:0007669"/>
    <property type="project" value="TreeGrafter"/>
</dbReference>
<evidence type="ECO:0000256" key="2">
    <source>
        <dbReference type="ARBA" id="ARBA00022574"/>
    </source>
</evidence>
<accession>A0A8C5RJ14</accession>
<protein>
    <submittedName>
        <fullName evidence="6">Uncharacterized protein</fullName>
    </submittedName>
</protein>
<reference evidence="6" key="2">
    <citation type="submission" date="2025-09" db="UniProtKB">
        <authorList>
            <consortium name="Ensembl"/>
        </authorList>
    </citation>
    <scope>IDENTIFICATION</scope>
</reference>
<dbReference type="Ensembl" id="ENSLLTT00000004245.1">
    <property type="protein sequence ID" value="ENSLLTP00000004079.1"/>
    <property type="gene ID" value="ENSLLTG00000003060.1"/>
</dbReference>
<reference evidence="6" key="1">
    <citation type="submission" date="2025-08" db="UniProtKB">
        <authorList>
            <consortium name="Ensembl"/>
        </authorList>
    </citation>
    <scope>IDENTIFICATION</scope>
</reference>
<dbReference type="Gene3D" id="1.25.40.470">
    <property type="match status" value="1"/>
</dbReference>
<sequence length="421" mass="48063">MPLYCSYVQWVPGSDVVVAQNRNSLCVWYNIDTPERVTMFPMKGDIVDLERSNGKTEVIVTEGVNTVSYTLDEGLIEFGTAVDDGDYHRAVAFLETLEMSAETEAMWKTLSRLALEARQLHILTKSICLRMTFPPLFNCSLQGGDGTDYYQVRVRLAMLEKNYKLAEMIFLEQNAVEEAMEMYQELHMWDECISVAEAKNHPALEKLRQSYYEWLLQTQQEERAAEVQEIQGDLQAAIGLYLKAGLPAKAAQLTMDREELLANTDLISRIATALVRGELFEQAGELFEKIRNPQRALECYRKGNSFLKAVELSRSVFPAEVVKLEEGWGDHLVQQKQLDAAINHYIEARCAIKAIEAAVGARQWKKAIYILDMQDRKTAAKYYPKIAQHYAALQEYECFISCKVPFPRPSQFQLVIKGFSY</sequence>
<evidence type="ECO:0000256" key="4">
    <source>
        <dbReference type="ARBA" id="ARBA00023069"/>
    </source>
</evidence>
<proteinExistence type="predicted"/>
<evidence type="ECO:0000313" key="7">
    <source>
        <dbReference type="Proteomes" id="UP000694406"/>
    </source>
</evidence>
<keyword evidence="3" id="KW-0677">Repeat</keyword>
<dbReference type="Proteomes" id="UP000694406">
    <property type="component" value="Unplaced"/>
</dbReference>
<keyword evidence="2" id="KW-0853">WD repeat</keyword>
<name>A0A8C5RJ14_LATLA</name>
<keyword evidence="7" id="KW-1185">Reference proteome</keyword>
<evidence type="ECO:0000256" key="1">
    <source>
        <dbReference type="ARBA" id="ARBA00004138"/>
    </source>
</evidence>
<dbReference type="PANTHER" id="PTHR15722:SF2">
    <property type="entry name" value="INTRAFLAGELLAR TRANSPORT PROTEIN 172 HOMOLOG"/>
    <property type="match status" value="1"/>
</dbReference>
<dbReference type="GO" id="GO:0005930">
    <property type="term" value="C:axoneme"/>
    <property type="evidence" value="ECO:0007669"/>
    <property type="project" value="TreeGrafter"/>
</dbReference>
<keyword evidence="5" id="KW-0966">Cell projection</keyword>
<dbReference type="AlphaFoldDB" id="A0A8C5RJ14"/>
<dbReference type="PANTHER" id="PTHR15722">
    <property type="entry name" value="IFT140/172-RELATED"/>
    <property type="match status" value="1"/>
</dbReference>
<organism evidence="6 7">
    <name type="scientific">Laticauda laticaudata</name>
    <name type="common">Blue-ringed sea krait</name>
    <name type="synonym">Blue-lipped sea krait</name>
    <dbReference type="NCBI Taxonomy" id="8630"/>
    <lineage>
        <taxon>Eukaryota</taxon>
        <taxon>Metazoa</taxon>
        <taxon>Chordata</taxon>
        <taxon>Craniata</taxon>
        <taxon>Vertebrata</taxon>
        <taxon>Euteleostomi</taxon>
        <taxon>Lepidosauria</taxon>
        <taxon>Squamata</taxon>
        <taxon>Bifurcata</taxon>
        <taxon>Unidentata</taxon>
        <taxon>Episquamata</taxon>
        <taxon>Toxicofera</taxon>
        <taxon>Serpentes</taxon>
        <taxon>Colubroidea</taxon>
        <taxon>Elapidae</taxon>
        <taxon>Laticaudinae</taxon>
        <taxon>Laticauda</taxon>
    </lineage>
</organism>
<evidence type="ECO:0000256" key="3">
    <source>
        <dbReference type="ARBA" id="ARBA00022737"/>
    </source>
</evidence>